<dbReference type="SMART" id="SM00184">
    <property type="entry name" value="RING"/>
    <property type="match status" value="1"/>
</dbReference>
<dbReference type="Pfam" id="PF13639">
    <property type="entry name" value="zf-RING_2"/>
    <property type="match status" value="1"/>
</dbReference>
<evidence type="ECO:0000256" key="8">
    <source>
        <dbReference type="PROSITE-ProRule" id="PRU00175"/>
    </source>
</evidence>
<keyword evidence="3" id="KW-0479">Metal-binding</keyword>
<dbReference type="GO" id="GO:0008270">
    <property type="term" value="F:zinc ion binding"/>
    <property type="evidence" value="ECO:0007669"/>
    <property type="project" value="UniProtKB-KW"/>
</dbReference>
<proteinExistence type="predicted"/>
<dbReference type="AlphaFoldDB" id="A0A8K9UPP3"/>
<dbReference type="FunFam" id="3.30.40.10:FF:000009">
    <property type="entry name" value="E3 ubiquitin-protein ligase RNF130"/>
    <property type="match status" value="1"/>
</dbReference>
<evidence type="ECO:0000256" key="3">
    <source>
        <dbReference type="ARBA" id="ARBA00022723"/>
    </source>
</evidence>
<keyword evidence="13" id="KW-1185">Reference proteome</keyword>
<dbReference type="InterPro" id="IPR013083">
    <property type="entry name" value="Znf_RING/FYVE/PHD"/>
</dbReference>
<keyword evidence="2 9" id="KW-0812">Transmembrane</keyword>
<dbReference type="CDD" id="cd02122">
    <property type="entry name" value="PA_GRAIL_like"/>
    <property type="match status" value="1"/>
</dbReference>
<dbReference type="SUPFAM" id="SSF57850">
    <property type="entry name" value="RING/U-box"/>
    <property type="match status" value="1"/>
</dbReference>
<evidence type="ECO:0000256" key="2">
    <source>
        <dbReference type="ARBA" id="ARBA00022692"/>
    </source>
</evidence>
<dbReference type="Gene3D" id="3.50.30.30">
    <property type="match status" value="1"/>
</dbReference>
<keyword evidence="4 8" id="KW-0863">Zinc-finger</keyword>
<feature type="signal peptide" evidence="10">
    <location>
        <begin position="1"/>
        <end position="34"/>
    </location>
</feature>
<keyword evidence="7 9" id="KW-0472">Membrane</keyword>
<evidence type="ECO:0000256" key="9">
    <source>
        <dbReference type="SAM" id="Phobius"/>
    </source>
</evidence>
<protein>
    <recommendedName>
        <fullName evidence="11">RING-type domain-containing protein</fullName>
    </recommendedName>
</protein>
<reference evidence="12" key="2">
    <citation type="submission" date="2025-08" db="UniProtKB">
        <authorList>
            <consortium name="Ensembl"/>
        </authorList>
    </citation>
    <scope>IDENTIFICATION</scope>
</reference>
<keyword evidence="5" id="KW-0862">Zinc</keyword>
<dbReference type="PROSITE" id="PS50089">
    <property type="entry name" value="ZF_RING_2"/>
    <property type="match status" value="1"/>
</dbReference>
<dbReference type="Ensembl" id="ENSOMYT00000160537.1">
    <property type="protein sequence ID" value="ENSOMYP00000114505.1"/>
    <property type="gene ID" value="ENSOMYG00000007660.2"/>
</dbReference>
<evidence type="ECO:0000256" key="1">
    <source>
        <dbReference type="ARBA" id="ARBA00004370"/>
    </source>
</evidence>
<dbReference type="GO" id="GO:0016020">
    <property type="term" value="C:membrane"/>
    <property type="evidence" value="ECO:0007669"/>
    <property type="project" value="UniProtKB-SubCell"/>
</dbReference>
<evidence type="ECO:0000313" key="13">
    <source>
        <dbReference type="Proteomes" id="UP000694395"/>
    </source>
</evidence>
<reference evidence="12" key="3">
    <citation type="submission" date="2025-09" db="UniProtKB">
        <authorList>
            <consortium name="Ensembl"/>
        </authorList>
    </citation>
    <scope>IDENTIFICATION</scope>
</reference>
<comment type="subcellular location">
    <subcellularLocation>
        <location evidence="1">Membrane</location>
    </subcellularLocation>
</comment>
<dbReference type="InterPro" id="IPR003137">
    <property type="entry name" value="PA_domain"/>
</dbReference>
<dbReference type="Pfam" id="PF02225">
    <property type="entry name" value="PA"/>
    <property type="match status" value="1"/>
</dbReference>
<feature type="chain" id="PRO_5035478828" description="RING-type domain-containing protein" evidence="10">
    <location>
        <begin position="35"/>
        <end position="458"/>
    </location>
</feature>
<keyword evidence="10" id="KW-0732">Signal</keyword>
<evidence type="ECO:0000256" key="4">
    <source>
        <dbReference type="ARBA" id="ARBA00022771"/>
    </source>
</evidence>
<feature type="domain" description="RING-type" evidence="11">
    <location>
        <begin position="269"/>
        <end position="310"/>
    </location>
</feature>
<dbReference type="GeneTree" id="ENSGT00940000156171"/>
<evidence type="ECO:0000259" key="11">
    <source>
        <dbReference type="PROSITE" id="PS50089"/>
    </source>
</evidence>
<evidence type="ECO:0000256" key="6">
    <source>
        <dbReference type="ARBA" id="ARBA00022989"/>
    </source>
</evidence>
<dbReference type="PANTHER" id="PTHR46539">
    <property type="entry name" value="E3 UBIQUITIN-PROTEIN LIGASE ATL42"/>
    <property type="match status" value="1"/>
</dbReference>
<dbReference type="Gene3D" id="3.30.40.10">
    <property type="entry name" value="Zinc/RING finger domain, C3HC4 (zinc finger)"/>
    <property type="match status" value="1"/>
</dbReference>
<feature type="transmembrane region" description="Helical" evidence="9">
    <location>
        <begin position="200"/>
        <end position="223"/>
    </location>
</feature>
<evidence type="ECO:0000256" key="10">
    <source>
        <dbReference type="SAM" id="SignalP"/>
    </source>
</evidence>
<dbReference type="InterPro" id="IPR001841">
    <property type="entry name" value="Znf_RING"/>
</dbReference>
<organism evidence="12 13">
    <name type="scientific">Oncorhynchus mykiss</name>
    <name type="common">Rainbow trout</name>
    <name type="synonym">Salmo gairdneri</name>
    <dbReference type="NCBI Taxonomy" id="8022"/>
    <lineage>
        <taxon>Eukaryota</taxon>
        <taxon>Metazoa</taxon>
        <taxon>Chordata</taxon>
        <taxon>Craniata</taxon>
        <taxon>Vertebrata</taxon>
        <taxon>Euteleostomi</taxon>
        <taxon>Actinopterygii</taxon>
        <taxon>Neopterygii</taxon>
        <taxon>Teleostei</taxon>
        <taxon>Protacanthopterygii</taxon>
        <taxon>Salmoniformes</taxon>
        <taxon>Salmonidae</taxon>
        <taxon>Salmoninae</taxon>
        <taxon>Oncorhynchus</taxon>
    </lineage>
</organism>
<sequence length="458" mass="51811">MAMSLIQACRSLALSTWLLSFCFVHLLCLDFTVAEKEEWYTAFVNITYVDPVTSEIKTEKTECGRYGEHSPKKEARGQVLMPLLLQERQACDPNAKYPLPYQNNAWMALIAAGNCTFRDKIRNVAALHNASAVIIYNVGSTNINDTITMPHQGTGDIVAIMIPEPKGREIAALLERNVTVTMHITIGTRNLQKYVSRTSVVFVSISFIVLMIISLAWLIFYYIQRFRYANARDRNQRRLGDAAKKAISKLQVRTIRKGDKETESDFDNCAVCIEGYKANDVIRILPCRHIFHKSCVDPWLLDHRTCPMCKMNILKALGIPPNFDCGGDIPPDYEMSVGGPPTNAITGASDITVNGEESSVVLDTVDMDRTIGLPQVYHDAHETLPQAGDSRHIASSEYRHTPMHLHTHTYTHTFAYQHIHTYIRIYMLHTLSHTPMLWFHPSTNITSSTNLYFLNTNQ</sequence>
<keyword evidence="6 9" id="KW-1133">Transmembrane helix</keyword>
<evidence type="ECO:0000256" key="5">
    <source>
        <dbReference type="ARBA" id="ARBA00022833"/>
    </source>
</evidence>
<evidence type="ECO:0000256" key="7">
    <source>
        <dbReference type="ARBA" id="ARBA00023136"/>
    </source>
</evidence>
<dbReference type="PANTHER" id="PTHR46539:SF27">
    <property type="entry name" value="RING FINGER PROTEIN 128"/>
    <property type="match status" value="1"/>
</dbReference>
<name>A0A8K9UPP3_ONCMY</name>
<dbReference type="CDD" id="cd16805">
    <property type="entry name" value="RING-H2_RNF150"/>
    <property type="match status" value="1"/>
</dbReference>
<evidence type="ECO:0000313" key="12">
    <source>
        <dbReference type="Ensembl" id="ENSOMYP00000114505.1"/>
    </source>
</evidence>
<dbReference type="Proteomes" id="UP000694395">
    <property type="component" value="Chromosome 10"/>
</dbReference>
<dbReference type="FunFam" id="3.50.30.30:FF:000003">
    <property type="entry name" value="E3 ubiquitin-protein ligase RNF128"/>
    <property type="match status" value="1"/>
</dbReference>
<reference evidence="12" key="1">
    <citation type="submission" date="2020-07" db="EMBL/GenBank/DDBJ databases">
        <title>A long reads based de novo assembly of the rainbow trout Arlee double haploid line genome.</title>
        <authorList>
            <person name="Gao G."/>
            <person name="Palti Y."/>
        </authorList>
    </citation>
    <scope>NUCLEOTIDE SEQUENCE [LARGE SCALE GENOMIC DNA]</scope>
</reference>
<accession>A0A8K9UPP3</accession>